<reference evidence="8 9" key="1">
    <citation type="submission" date="2020-08" db="EMBL/GenBank/DDBJ databases">
        <title>Genome public.</title>
        <authorList>
            <person name="Liu C."/>
            <person name="Sun Q."/>
        </authorList>
    </citation>
    <scope>NUCLEOTIDE SEQUENCE [LARGE SCALE GENOMIC DNA]</scope>
    <source>
        <strain evidence="8 9">M2</strain>
    </source>
</reference>
<evidence type="ECO:0000313" key="8">
    <source>
        <dbReference type="EMBL" id="MBC5696404.1"/>
    </source>
</evidence>
<keyword evidence="4 6" id="KW-0501">Molybdenum cofactor biosynthesis</keyword>
<dbReference type="Gene3D" id="3.30.70.640">
    <property type="entry name" value="Molybdopterin cofactor biosynthesis C (MoaC) domain"/>
    <property type="match status" value="1"/>
</dbReference>
<evidence type="ECO:0000313" key="9">
    <source>
        <dbReference type="Proteomes" id="UP000641741"/>
    </source>
</evidence>
<protein>
    <recommendedName>
        <fullName evidence="3 6">Cyclic pyranopterin monophosphate synthase</fullName>
        <ecNumber evidence="3 6">4.6.1.17</ecNumber>
    </recommendedName>
    <alternativeName>
        <fullName evidence="6">Molybdenum cofactor biosynthesis protein C</fullName>
    </alternativeName>
</protein>
<accession>A0ABR7GQ21</accession>
<dbReference type="EMBL" id="JACOPK010000010">
    <property type="protein sequence ID" value="MBC5696404.1"/>
    <property type="molecule type" value="Genomic_DNA"/>
</dbReference>
<dbReference type="Pfam" id="PF01967">
    <property type="entry name" value="MoaC"/>
    <property type="match status" value="1"/>
</dbReference>
<dbReference type="InterPro" id="IPR050105">
    <property type="entry name" value="MoCo_biosynth_MoaA/MoaC"/>
</dbReference>
<dbReference type="InterPro" id="IPR023045">
    <property type="entry name" value="MoaC"/>
</dbReference>
<dbReference type="NCBIfam" id="NF006870">
    <property type="entry name" value="PRK09364.1"/>
    <property type="match status" value="1"/>
</dbReference>
<gene>
    <name evidence="6 8" type="primary">moaC</name>
    <name evidence="8" type="ORF">H8S02_10685</name>
</gene>
<dbReference type="HAMAP" id="MF_01224_B">
    <property type="entry name" value="MoaC_B"/>
    <property type="match status" value="1"/>
</dbReference>
<feature type="active site" evidence="6">
    <location>
        <position position="126"/>
    </location>
</feature>
<evidence type="ECO:0000256" key="4">
    <source>
        <dbReference type="ARBA" id="ARBA00023150"/>
    </source>
</evidence>
<evidence type="ECO:0000256" key="6">
    <source>
        <dbReference type="HAMAP-Rule" id="MF_01224"/>
    </source>
</evidence>
<dbReference type="GO" id="GO:0061799">
    <property type="term" value="F:cyclic pyranopterin monophosphate synthase activity"/>
    <property type="evidence" value="ECO:0007669"/>
    <property type="project" value="UniProtKB-EC"/>
</dbReference>
<dbReference type="InterPro" id="IPR047594">
    <property type="entry name" value="MoaC_bact/euk"/>
</dbReference>
<comment type="catalytic activity">
    <reaction evidence="1 6">
        <text>(8S)-3',8-cyclo-7,8-dihydroguanosine 5'-triphosphate = cyclic pyranopterin phosphate + diphosphate</text>
        <dbReference type="Rhea" id="RHEA:49580"/>
        <dbReference type="ChEBI" id="CHEBI:33019"/>
        <dbReference type="ChEBI" id="CHEBI:59648"/>
        <dbReference type="ChEBI" id="CHEBI:131766"/>
        <dbReference type="EC" id="4.6.1.17"/>
    </reaction>
</comment>
<sequence>MELTHLDETGAARMVDVGEKAVTRRTACAQSVITMKPETLCMICEDRAPKGDVFACARIAGIMAAKKTSELIPMCHPIPIESVKIDIEAVSDTQVRIISTLRCSHKTGIEMEALTAASIAALTIYDMCKAVDRGMRIDQTLLLHKDGGRSGEYSRTNE</sequence>
<evidence type="ECO:0000256" key="3">
    <source>
        <dbReference type="ARBA" id="ARBA00012575"/>
    </source>
</evidence>
<comment type="similarity">
    <text evidence="6">Belongs to the MoaC family.</text>
</comment>
<proteinExistence type="inferred from homology"/>
<dbReference type="PANTHER" id="PTHR22960">
    <property type="entry name" value="MOLYBDOPTERIN COFACTOR SYNTHESIS PROTEIN A"/>
    <property type="match status" value="1"/>
</dbReference>
<evidence type="ECO:0000256" key="5">
    <source>
        <dbReference type="ARBA" id="ARBA00023239"/>
    </source>
</evidence>
<dbReference type="CDD" id="cd01420">
    <property type="entry name" value="MoaC_PE"/>
    <property type="match status" value="1"/>
</dbReference>
<comment type="subunit">
    <text evidence="6">Homohexamer; trimer of dimers.</text>
</comment>
<dbReference type="InterPro" id="IPR036522">
    <property type="entry name" value="MoaC_sf"/>
</dbReference>
<dbReference type="Proteomes" id="UP000641741">
    <property type="component" value="Unassembled WGS sequence"/>
</dbReference>
<evidence type="ECO:0000259" key="7">
    <source>
        <dbReference type="Pfam" id="PF01967"/>
    </source>
</evidence>
<feature type="domain" description="Molybdopterin cofactor biosynthesis C (MoaC)" evidence="7">
    <location>
        <begin position="14"/>
        <end position="148"/>
    </location>
</feature>
<feature type="binding site" evidence="6">
    <location>
        <begin position="111"/>
        <end position="112"/>
    </location>
    <ligand>
        <name>substrate</name>
    </ligand>
</feature>
<feature type="binding site" evidence="6">
    <location>
        <begin position="74"/>
        <end position="76"/>
    </location>
    <ligand>
        <name>substrate</name>
    </ligand>
</feature>
<comment type="function">
    <text evidence="6">Catalyzes the conversion of (8S)-3',8-cyclo-7,8-dihydroguanosine 5'-triphosphate to cyclic pyranopterin monophosphate (cPMP).</text>
</comment>
<dbReference type="EC" id="4.6.1.17" evidence="3 6"/>
<name>A0ABR7GQ21_9FIRM</name>
<keyword evidence="9" id="KW-1185">Reference proteome</keyword>
<dbReference type="RefSeq" id="WP_186970508.1">
    <property type="nucleotide sequence ID" value="NZ_JACOPK010000010.1"/>
</dbReference>
<dbReference type="NCBIfam" id="TIGR00581">
    <property type="entry name" value="moaC"/>
    <property type="match status" value="1"/>
</dbReference>
<organism evidence="8 9">
    <name type="scientific">Agathobaculum hominis</name>
    <dbReference type="NCBI Taxonomy" id="2763014"/>
    <lineage>
        <taxon>Bacteria</taxon>
        <taxon>Bacillati</taxon>
        <taxon>Bacillota</taxon>
        <taxon>Clostridia</taxon>
        <taxon>Eubacteriales</taxon>
        <taxon>Butyricicoccaceae</taxon>
        <taxon>Agathobaculum</taxon>
    </lineage>
</organism>
<evidence type="ECO:0000256" key="2">
    <source>
        <dbReference type="ARBA" id="ARBA00005046"/>
    </source>
</evidence>
<dbReference type="SUPFAM" id="SSF55040">
    <property type="entry name" value="Molybdenum cofactor biosynthesis protein C, MoaC"/>
    <property type="match status" value="1"/>
</dbReference>
<evidence type="ECO:0000256" key="1">
    <source>
        <dbReference type="ARBA" id="ARBA00001637"/>
    </source>
</evidence>
<comment type="pathway">
    <text evidence="2 6">Cofactor biosynthesis; molybdopterin biosynthesis.</text>
</comment>
<keyword evidence="5 6" id="KW-0456">Lyase</keyword>
<comment type="caution">
    <text evidence="8">The sequence shown here is derived from an EMBL/GenBank/DDBJ whole genome shotgun (WGS) entry which is preliminary data.</text>
</comment>
<dbReference type="InterPro" id="IPR002820">
    <property type="entry name" value="Mopterin_CF_biosynth-C_dom"/>
</dbReference>